<dbReference type="OMA" id="PHATHIF"/>
<dbReference type="EnsemblPlants" id="Ma08_t16310.1">
    <property type="protein sequence ID" value="Ma08_p16310.1"/>
    <property type="gene ID" value="Ma08_g16310"/>
</dbReference>
<reference evidence="2" key="1">
    <citation type="submission" date="2021-05" db="UniProtKB">
        <authorList>
            <consortium name="EnsemblPlants"/>
        </authorList>
    </citation>
    <scope>IDENTIFICATION</scope>
    <source>
        <strain evidence="2">subsp. malaccensis</strain>
    </source>
</reference>
<evidence type="ECO:0000259" key="1">
    <source>
        <dbReference type="PROSITE" id="PS51192"/>
    </source>
</evidence>
<dbReference type="PANTHER" id="PTHR18934:SF246">
    <property type="entry name" value="DEXH-BOX ATP-DEPENDENT RNA HELICASE DEXH4, CHLOROPLASTIC-RELATED"/>
    <property type="match status" value="1"/>
</dbReference>
<dbReference type="AlphaFoldDB" id="A0A804K786"/>
<evidence type="ECO:0000313" key="3">
    <source>
        <dbReference type="Proteomes" id="UP000012960"/>
    </source>
</evidence>
<dbReference type="InParanoid" id="A0A804K786"/>
<sequence>NILEARDSLPISKLKSNILQLLVENDVIVVCGETGCGKTTQVPQFILDDMIQSGLGGYCNIVCTQPRRLAAISVAERVSDERCEPSPGSDGSLVGYQVRLDVARNEKTKLLFCTTGILLRKLAVNKDLAGITHVIVDEVHERSLLA</sequence>
<name>A0A804K786_MUSAM</name>
<dbReference type="InterPro" id="IPR011545">
    <property type="entry name" value="DEAD/DEAH_box_helicase_dom"/>
</dbReference>
<dbReference type="CDD" id="cd17917">
    <property type="entry name" value="DEXHc_RHA-like"/>
    <property type="match status" value="1"/>
</dbReference>
<dbReference type="InterPro" id="IPR014001">
    <property type="entry name" value="Helicase_ATP-bd"/>
</dbReference>
<dbReference type="SUPFAM" id="SSF52540">
    <property type="entry name" value="P-loop containing nucleoside triphosphate hydrolases"/>
    <property type="match status" value="1"/>
</dbReference>
<dbReference type="Proteomes" id="UP000012960">
    <property type="component" value="Unplaced"/>
</dbReference>
<dbReference type="PANTHER" id="PTHR18934">
    <property type="entry name" value="ATP-DEPENDENT RNA HELICASE"/>
    <property type="match status" value="1"/>
</dbReference>
<dbReference type="Gramene" id="Ma08_t16310.1">
    <property type="protein sequence ID" value="Ma08_p16310.1"/>
    <property type="gene ID" value="Ma08_g16310"/>
</dbReference>
<protein>
    <recommendedName>
        <fullName evidence="1">Helicase ATP-binding domain-containing protein</fullName>
    </recommendedName>
</protein>
<dbReference type="GO" id="GO:0005524">
    <property type="term" value="F:ATP binding"/>
    <property type="evidence" value="ECO:0007669"/>
    <property type="project" value="InterPro"/>
</dbReference>
<organism evidence="2 3">
    <name type="scientific">Musa acuminata subsp. malaccensis</name>
    <name type="common">Wild banana</name>
    <name type="synonym">Musa malaccensis</name>
    <dbReference type="NCBI Taxonomy" id="214687"/>
    <lineage>
        <taxon>Eukaryota</taxon>
        <taxon>Viridiplantae</taxon>
        <taxon>Streptophyta</taxon>
        <taxon>Embryophyta</taxon>
        <taxon>Tracheophyta</taxon>
        <taxon>Spermatophyta</taxon>
        <taxon>Magnoliopsida</taxon>
        <taxon>Liliopsida</taxon>
        <taxon>Zingiberales</taxon>
        <taxon>Musaceae</taxon>
        <taxon>Musa</taxon>
    </lineage>
</organism>
<keyword evidence="3" id="KW-1185">Reference proteome</keyword>
<evidence type="ECO:0000313" key="2">
    <source>
        <dbReference type="EnsemblPlants" id="Ma08_p16310.1"/>
    </source>
</evidence>
<proteinExistence type="predicted"/>
<dbReference type="Gene3D" id="3.40.50.300">
    <property type="entry name" value="P-loop containing nucleotide triphosphate hydrolases"/>
    <property type="match status" value="1"/>
</dbReference>
<accession>A0A804K786</accession>
<dbReference type="PROSITE" id="PS51192">
    <property type="entry name" value="HELICASE_ATP_BIND_1"/>
    <property type="match status" value="1"/>
</dbReference>
<dbReference type="Pfam" id="PF00270">
    <property type="entry name" value="DEAD"/>
    <property type="match status" value="1"/>
</dbReference>
<dbReference type="InterPro" id="IPR027417">
    <property type="entry name" value="P-loop_NTPase"/>
</dbReference>
<feature type="domain" description="Helicase ATP-binding" evidence="1">
    <location>
        <begin position="19"/>
        <end position="146"/>
    </location>
</feature>
<dbReference type="GO" id="GO:0003676">
    <property type="term" value="F:nucleic acid binding"/>
    <property type="evidence" value="ECO:0007669"/>
    <property type="project" value="InterPro"/>
</dbReference>